<feature type="transmembrane region" description="Helical" evidence="2">
    <location>
        <begin position="81"/>
        <end position="108"/>
    </location>
</feature>
<gene>
    <name evidence="3" type="ORF">FHR80_002929</name>
</gene>
<keyword evidence="2" id="KW-1133">Transmembrane helix</keyword>
<proteinExistence type="predicted"/>
<reference evidence="3 4" key="1">
    <citation type="submission" date="2020-08" db="EMBL/GenBank/DDBJ databases">
        <title>The Agave Microbiome: Exploring the role of microbial communities in plant adaptations to desert environments.</title>
        <authorList>
            <person name="Partida-Martinez L.P."/>
        </authorList>
    </citation>
    <scope>NUCLEOTIDE SEQUENCE [LARGE SCALE GENOMIC DNA]</scope>
    <source>
        <strain evidence="3 4">RAS26</strain>
    </source>
</reference>
<feature type="transmembrane region" description="Helical" evidence="2">
    <location>
        <begin position="49"/>
        <end position="69"/>
    </location>
</feature>
<evidence type="ECO:0000256" key="1">
    <source>
        <dbReference type="SAM" id="MobiDB-lite"/>
    </source>
</evidence>
<dbReference type="EMBL" id="JACHVX010000004">
    <property type="protein sequence ID" value="MBB2924001.1"/>
    <property type="molecule type" value="Genomic_DNA"/>
</dbReference>
<feature type="compositionally biased region" description="Polar residues" evidence="1">
    <location>
        <begin position="12"/>
        <end position="21"/>
    </location>
</feature>
<keyword evidence="2" id="KW-0472">Membrane</keyword>
<protein>
    <submittedName>
        <fullName evidence="3">Uncharacterized protein</fullName>
    </submittedName>
</protein>
<comment type="caution">
    <text evidence="3">The sequence shown here is derived from an EMBL/GenBank/DDBJ whole genome shotgun (WGS) entry which is preliminary data.</text>
</comment>
<name>A0A7W4UGZ4_9CELL</name>
<sequence length="113" mass="11599">MLDVLRRVTRPTPENQDTSSPEAVMRAVSNAHALATQVGGFGTTGLSAWIQNNVITIILLLIAATALWAGKNGNISKVVTIAACAVVGVTVLSLATTGAATDVGAWLVGLFRA</sequence>
<evidence type="ECO:0000256" key="2">
    <source>
        <dbReference type="SAM" id="Phobius"/>
    </source>
</evidence>
<keyword evidence="2" id="KW-0812">Transmembrane</keyword>
<reference evidence="3 4" key="2">
    <citation type="submission" date="2020-08" db="EMBL/GenBank/DDBJ databases">
        <authorList>
            <person name="Partida-Martinez L."/>
            <person name="Huntemann M."/>
            <person name="Clum A."/>
            <person name="Wang J."/>
            <person name="Palaniappan K."/>
            <person name="Ritter S."/>
            <person name="Chen I.-M."/>
            <person name="Stamatis D."/>
            <person name="Reddy T."/>
            <person name="O'Malley R."/>
            <person name="Daum C."/>
            <person name="Shapiro N."/>
            <person name="Ivanova N."/>
            <person name="Kyrpides N."/>
            <person name="Woyke T."/>
        </authorList>
    </citation>
    <scope>NUCLEOTIDE SEQUENCE [LARGE SCALE GENOMIC DNA]</scope>
    <source>
        <strain evidence="3 4">RAS26</strain>
    </source>
</reference>
<organism evidence="3 4">
    <name type="scientific">Cellulomonas cellasea</name>
    <dbReference type="NCBI Taxonomy" id="43670"/>
    <lineage>
        <taxon>Bacteria</taxon>
        <taxon>Bacillati</taxon>
        <taxon>Actinomycetota</taxon>
        <taxon>Actinomycetes</taxon>
        <taxon>Micrococcales</taxon>
        <taxon>Cellulomonadaceae</taxon>
        <taxon>Cellulomonas</taxon>
    </lineage>
</organism>
<dbReference type="AlphaFoldDB" id="A0A7W4UGZ4"/>
<feature type="region of interest" description="Disordered" evidence="1">
    <location>
        <begin position="1"/>
        <end position="21"/>
    </location>
</feature>
<dbReference type="Proteomes" id="UP000518206">
    <property type="component" value="Unassembled WGS sequence"/>
</dbReference>
<accession>A0A7W4UGZ4</accession>
<evidence type="ECO:0000313" key="3">
    <source>
        <dbReference type="EMBL" id="MBB2924001.1"/>
    </source>
</evidence>
<evidence type="ECO:0000313" key="4">
    <source>
        <dbReference type="Proteomes" id="UP000518206"/>
    </source>
</evidence>